<protein>
    <submittedName>
        <fullName evidence="1">Uncharacterized protein</fullName>
    </submittedName>
</protein>
<comment type="caution">
    <text evidence="1">The sequence shown here is derived from an EMBL/GenBank/DDBJ whole genome shotgun (WGS) entry which is preliminary data.</text>
</comment>
<dbReference type="Proteomes" id="UP000076555">
    <property type="component" value="Unassembled WGS sequence"/>
</dbReference>
<name>A0A161XIZ4_NODSP</name>
<gene>
    <name evidence="1" type="ORF">A2T98_18115</name>
</gene>
<accession>A0A161XIZ4</accession>
<evidence type="ECO:0000313" key="1">
    <source>
        <dbReference type="EMBL" id="KZL48414.1"/>
    </source>
</evidence>
<dbReference type="AlphaFoldDB" id="A0A161XIZ4"/>
<dbReference type="EMBL" id="LWAJ01000245">
    <property type="protein sequence ID" value="KZL48414.1"/>
    <property type="molecule type" value="Genomic_DNA"/>
</dbReference>
<proteinExistence type="predicted"/>
<sequence>MGLGILQDGKWISRRDQEDSQGKFIRPSTTYRDQVTADGSSGFKAEPGRYHLYISWACPIDFDAPHNRDEVVKK</sequence>
<organism evidence="1 2">
    <name type="scientific">Nodularia spumigena CENA596</name>
    <dbReference type="NCBI Taxonomy" id="1819295"/>
    <lineage>
        <taxon>Bacteria</taxon>
        <taxon>Bacillati</taxon>
        <taxon>Cyanobacteriota</taxon>
        <taxon>Cyanophyceae</taxon>
        <taxon>Nostocales</taxon>
        <taxon>Nodulariaceae</taxon>
        <taxon>Nodularia</taxon>
    </lineage>
</organism>
<evidence type="ECO:0000313" key="2">
    <source>
        <dbReference type="Proteomes" id="UP000076555"/>
    </source>
</evidence>
<reference evidence="1 2" key="1">
    <citation type="submission" date="2016-04" db="EMBL/GenBank/DDBJ databases">
        <title>Draft Genome Assembly of the Bloom-forming Cyanobacterium Nodularia spumigena Strain CENA596 in Shrimp Production Ponds.</title>
        <authorList>
            <person name="Popin R.V."/>
            <person name="Rigonato J."/>
            <person name="Abreu V.A."/>
            <person name="Andreote A.P."/>
            <person name="Silveira S.B."/>
            <person name="Odebrecht C."/>
            <person name="Fiore M.F."/>
        </authorList>
    </citation>
    <scope>NUCLEOTIDE SEQUENCE [LARGE SCALE GENOMIC DNA]</scope>
    <source>
        <strain evidence="1 2">CENA596</strain>
    </source>
</reference>
<dbReference type="Gene3D" id="3.40.30.10">
    <property type="entry name" value="Glutaredoxin"/>
    <property type="match status" value="1"/>
</dbReference>